<dbReference type="AlphaFoldDB" id="A0AA39GMP0"/>
<reference evidence="1" key="1">
    <citation type="submission" date="2023-06" db="EMBL/GenBank/DDBJ databases">
        <title>Genomic analysis of the entomopathogenic nematode Steinernema hermaphroditum.</title>
        <authorList>
            <person name="Schwarz E.M."/>
            <person name="Heppert J.K."/>
            <person name="Baniya A."/>
            <person name="Schwartz H.T."/>
            <person name="Tan C.-H."/>
            <person name="Antoshechkin I."/>
            <person name="Sternberg P.W."/>
            <person name="Goodrich-Blair H."/>
            <person name="Dillman A.R."/>
        </authorList>
    </citation>
    <scope>NUCLEOTIDE SEQUENCE</scope>
    <source>
        <strain evidence="1">PS9179</strain>
        <tissue evidence="1">Whole animal</tissue>
    </source>
</reference>
<gene>
    <name evidence="1" type="ORF">QR680_019431</name>
</gene>
<evidence type="ECO:0000313" key="1">
    <source>
        <dbReference type="EMBL" id="KAK0390205.1"/>
    </source>
</evidence>
<dbReference type="Proteomes" id="UP001175271">
    <property type="component" value="Unassembled WGS sequence"/>
</dbReference>
<protein>
    <submittedName>
        <fullName evidence="1">Uncharacterized protein</fullName>
    </submittedName>
</protein>
<name>A0AA39GMP0_9BILA</name>
<proteinExistence type="predicted"/>
<comment type="caution">
    <text evidence="1">The sequence shown here is derived from an EMBL/GenBank/DDBJ whole genome shotgun (WGS) entry which is preliminary data.</text>
</comment>
<dbReference type="EMBL" id="JAUCMV010000033">
    <property type="protein sequence ID" value="KAK0390205.1"/>
    <property type="molecule type" value="Genomic_DNA"/>
</dbReference>
<evidence type="ECO:0000313" key="2">
    <source>
        <dbReference type="Proteomes" id="UP001175271"/>
    </source>
</evidence>
<keyword evidence="2" id="KW-1185">Reference proteome</keyword>
<accession>A0AA39GMP0</accession>
<sequence length="201" mass="23762">MSALRLQERNAGDTRRAVHLRTATPKDRLRCHKPSRWPSARTKEDQMNAFFDQADFGYVRQRMESMQPICSSNRESLNAKRSKRYRDDVIHEGEVGGDCDSFDKELLRKRSDEKSYLQELFINGTFNDDVDIVWWETHSTGYQDRYFGATWKAFSKHAPHELISLDQKRVCFRNVMFPLLARQRFGLYYNMPLVGLCLRRI</sequence>
<organism evidence="1 2">
    <name type="scientific">Steinernema hermaphroditum</name>
    <dbReference type="NCBI Taxonomy" id="289476"/>
    <lineage>
        <taxon>Eukaryota</taxon>
        <taxon>Metazoa</taxon>
        <taxon>Ecdysozoa</taxon>
        <taxon>Nematoda</taxon>
        <taxon>Chromadorea</taxon>
        <taxon>Rhabditida</taxon>
        <taxon>Tylenchina</taxon>
        <taxon>Panagrolaimomorpha</taxon>
        <taxon>Strongyloidoidea</taxon>
        <taxon>Steinernematidae</taxon>
        <taxon>Steinernema</taxon>
    </lineage>
</organism>